<evidence type="ECO:0000313" key="1">
    <source>
        <dbReference type="EMBL" id="MBB3146646.1"/>
    </source>
</evidence>
<name>A0A839U690_9HYPH</name>
<gene>
    <name evidence="1" type="ORF">FHS21_003062</name>
</gene>
<evidence type="ECO:0000313" key="2">
    <source>
        <dbReference type="Proteomes" id="UP000554520"/>
    </source>
</evidence>
<comment type="caution">
    <text evidence="1">The sequence shown here is derived from an EMBL/GenBank/DDBJ whole genome shotgun (WGS) entry which is preliminary data.</text>
</comment>
<sequence>MWAAAKKRKKIVACHGMAAVTAIISSPMNSVHCGARFL</sequence>
<dbReference type="EMBL" id="JACHXN010000009">
    <property type="protein sequence ID" value="MBB3146646.1"/>
    <property type="molecule type" value="Genomic_DNA"/>
</dbReference>
<organism evidence="1 2">
    <name type="scientific">Phyllobacterium trifolii</name>
    <dbReference type="NCBI Taxonomy" id="300193"/>
    <lineage>
        <taxon>Bacteria</taxon>
        <taxon>Pseudomonadati</taxon>
        <taxon>Pseudomonadota</taxon>
        <taxon>Alphaproteobacteria</taxon>
        <taxon>Hyphomicrobiales</taxon>
        <taxon>Phyllobacteriaceae</taxon>
        <taxon>Phyllobacterium</taxon>
    </lineage>
</organism>
<dbReference type="AlphaFoldDB" id="A0A839U690"/>
<reference evidence="1 2" key="1">
    <citation type="submission" date="2020-08" db="EMBL/GenBank/DDBJ databases">
        <title>Genomic Encyclopedia of Type Strains, Phase III (KMG-III): the genomes of soil and plant-associated and newly described type strains.</title>
        <authorList>
            <person name="Whitman W."/>
        </authorList>
    </citation>
    <scope>NUCLEOTIDE SEQUENCE [LARGE SCALE GENOMIC DNA]</scope>
    <source>
        <strain evidence="1 2">CECT 7015</strain>
    </source>
</reference>
<keyword evidence="2" id="KW-1185">Reference proteome</keyword>
<accession>A0A839U690</accession>
<protein>
    <submittedName>
        <fullName evidence="1">Uncharacterized protein</fullName>
    </submittedName>
</protein>
<dbReference type="Proteomes" id="UP000554520">
    <property type="component" value="Unassembled WGS sequence"/>
</dbReference>
<proteinExistence type="predicted"/>